<evidence type="ECO:0000256" key="8">
    <source>
        <dbReference type="SAM" id="MobiDB-lite"/>
    </source>
</evidence>
<reference evidence="10 11" key="1">
    <citation type="submission" date="2015-07" db="EMBL/GenBank/DDBJ databases">
        <title>The genome of the fungus Escovopsis weberi, a specialized disease agent of ant agriculture.</title>
        <authorList>
            <person name="de Man T.J."/>
            <person name="Stajich J.E."/>
            <person name="Kubicek C.P."/>
            <person name="Chenthamara K."/>
            <person name="Atanasova L."/>
            <person name="Druzhinina I.S."/>
            <person name="Birnbaum S."/>
            <person name="Barribeau S.M."/>
            <person name="Teiling C."/>
            <person name="Suen G."/>
            <person name="Currie C."/>
            <person name="Gerardo N.M."/>
        </authorList>
    </citation>
    <scope>NUCLEOTIDE SEQUENCE [LARGE SCALE GENOMIC DNA]</scope>
</reference>
<evidence type="ECO:0000259" key="9">
    <source>
        <dbReference type="PROSITE" id="PS50235"/>
    </source>
</evidence>
<feature type="region of interest" description="Disordered" evidence="8">
    <location>
        <begin position="1"/>
        <end position="25"/>
    </location>
</feature>
<evidence type="ECO:0000256" key="6">
    <source>
        <dbReference type="ARBA" id="ARBA00022801"/>
    </source>
</evidence>
<feature type="compositionally biased region" description="Polar residues" evidence="8">
    <location>
        <begin position="474"/>
        <end position="486"/>
    </location>
</feature>
<dbReference type="SUPFAM" id="SSF54001">
    <property type="entry name" value="Cysteine proteinases"/>
    <property type="match status" value="1"/>
</dbReference>
<keyword evidence="7" id="KW-0788">Thiol protease</keyword>
<dbReference type="Pfam" id="PF00443">
    <property type="entry name" value="UCH"/>
    <property type="match status" value="1"/>
</dbReference>
<keyword evidence="5" id="KW-0833">Ubl conjugation pathway</keyword>
<feature type="domain" description="USP" evidence="9">
    <location>
        <begin position="1"/>
        <end position="377"/>
    </location>
</feature>
<feature type="compositionally biased region" description="Low complexity" evidence="8">
    <location>
        <begin position="596"/>
        <end position="605"/>
    </location>
</feature>
<evidence type="ECO:0000256" key="2">
    <source>
        <dbReference type="ARBA" id="ARBA00009085"/>
    </source>
</evidence>
<dbReference type="Gene3D" id="3.90.70.10">
    <property type="entry name" value="Cysteine proteinases"/>
    <property type="match status" value="1"/>
</dbReference>
<dbReference type="GO" id="GO:0016579">
    <property type="term" value="P:protein deubiquitination"/>
    <property type="evidence" value="ECO:0007669"/>
    <property type="project" value="InterPro"/>
</dbReference>
<feature type="compositionally biased region" description="Basic and acidic residues" evidence="8">
    <location>
        <begin position="576"/>
        <end position="595"/>
    </location>
</feature>
<dbReference type="InterPro" id="IPR001394">
    <property type="entry name" value="Peptidase_C19_UCH"/>
</dbReference>
<comment type="caution">
    <text evidence="10">The sequence shown here is derived from an EMBL/GenBank/DDBJ whole genome shotgun (WGS) entry which is preliminary data.</text>
</comment>
<dbReference type="InterPro" id="IPR038765">
    <property type="entry name" value="Papain-like_cys_pep_sf"/>
</dbReference>
<dbReference type="GO" id="GO:0004843">
    <property type="term" value="F:cysteine-type deubiquitinase activity"/>
    <property type="evidence" value="ECO:0007669"/>
    <property type="project" value="UniProtKB-EC"/>
</dbReference>
<dbReference type="PANTHER" id="PTHR24006:SF722">
    <property type="entry name" value="UBIQUITIN CARBOXYL-TERMINAL HYDROLASE 48"/>
    <property type="match status" value="1"/>
</dbReference>
<evidence type="ECO:0000313" key="10">
    <source>
        <dbReference type="EMBL" id="KOS19368.1"/>
    </source>
</evidence>
<dbReference type="STRING" id="150374.A0A0M8MVG0"/>
<evidence type="ECO:0000256" key="5">
    <source>
        <dbReference type="ARBA" id="ARBA00022786"/>
    </source>
</evidence>
<dbReference type="InterPro" id="IPR050164">
    <property type="entry name" value="Peptidase_C19"/>
</dbReference>
<protein>
    <recommendedName>
        <fullName evidence="3">ubiquitinyl hydrolase 1</fullName>
        <ecNumber evidence="3">3.4.19.12</ecNumber>
    </recommendedName>
</protein>
<dbReference type="PANTHER" id="PTHR24006">
    <property type="entry name" value="UBIQUITIN CARBOXYL-TERMINAL HYDROLASE"/>
    <property type="match status" value="1"/>
</dbReference>
<keyword evidence="11" id="KW-1185">Reference proteome</keyword>
<dbReference type="OrthoDB" id="6287070at2759"/>
<dbReference type="EC" id="3.4.19.12" evidence="3"/>
<name>A0A0M8MVG0_ESCWE</name>
<feature type="compositionally biased region" description="Basic and acidic residues" evidence="8">
    <location>
        <begin position="615"/>
        <end position="632"/>
    </location>
</feature>
<comment type="similarity">
    <text evidence="2">Belongs to the peptidase C19 family.</text>
</comment>
<evidence type="ECO:0000256" key="3">
    <source>
        <dbReference type="ARBA" id="ARBA00012759"/>
    </source>
</evidence>
<evidence type="ECO:0000256" key="7">
    <source>
        <dbReference type="ARBA" id="ARBA00022807"/>
    </source>
</evidence>
<proteinExistence type="inferred from homology"/>
<dbReference type="CDD" id="cd02670">
    <property type="entry name" value="Peptidase_C19N"/>
    <property type="match status" value="1"/>
</dbReference>
<feature type="region of interest" description="Disordered" evidence="8">
    <location>
        <begin position="548"/>
        <end position="632"/>
    </location>
</feature>
<dbReference type="EMBL" id="LGSR01000020">
    <property type="protein sequence ID" value="KOS19368.1"/>
    <property type="molecule type" value="Genomic_DNA"/>
</dbReference>
<dbReference type="PROSITE" id="PS50235">
    <property type="entry name" value="USP_3"/>
    <property type="match status" value="1"/>
</dbReference>
<evidence type="ECO:0000256" key="4">
    <source>
        <dbReference type="ARBA" id="ARBA00022670"/>
    </source>
</evidence>
<comment type="catalytic activity">
    <reaction evidence="1">
        <text>Thiol-dependent hydrolysis of ester, thioester, amide, peptide and isopeptide bonds formed by the C-terminal Gly of ubiquitin (a 76-residue protein attached to proteins as an intracellular targeting signal).</text>
        <dbReference type="EC" id="3.4.19.12"/>
    </reaction>
</comment>
<dbReference type="GO" id="GO:0006508">
    <property type="term" value="P:proteolysis"/>
    <property type="evidence" value="ECO:0007669"/>
    <property type="project" value="UniProtKB-KW"/>
</dbReference>
<keyword evidence="6" id="KW-0378">Hydrolase</keyword>
<dbReference type="Proteomes" id="UP000053831">
    <property type="component" value="Unassembled WGS sequence"/>
</dbReference>
<dbReference type="InterPro" id="IPR028889">
    <property type="entry name" value="USP"/>
</dbReference>
<evidence type="ECO:0000313" key="11">
    <source>
        <dbReference type="Proteomes" id="UP000053831"/>
    </source>
</evidence>
<organism evidence="10 11">
    <name type="scientific">Escovopsis weberi</name>
    <dbReference type="NCBI Taxonomy" id="150374"/>
    <lineage>
        <taxon>Eukaryota</taxon>
        <taxon>Fungi</taxon>
        <taxon>Dikarya</taxon>
        <taxon>Ascomycota</taxon>
        <taxon>Pezizomycotina</taxon>
        <taxon>Sordariomycetes</taxon>
        <taxon>Hypocreomycetidae</taxon>
        <taxon>Hypocreales</taxon>
        <taxon>Hypocreaceae</taxon>
        <taxon>Escovopsis</taxon>
    </lineage>
</organism>
<feature type="region of interest" description="Disordered" evidence="8">
    <location>
        <begin position="459"/>
        <end position="513"/>
    </location>
</feature>
<evidence type="ECO:0000256" key="1">
    <source>
        <dbReference type="ARBA" id="ARBA00000707"/>
    </source>
</evidence>
<keyword evidence="4" id="KW-0645">Protease</keyword>
<gene>
    <name evidence="10" type="ORF">ESCO_000398</name>
</gene>
<dbReference type="GO" id="GO:0005634">
    <property type="term" value="C:nucleus"/>
    <property type="evidence" value="ECO:0007669"/>
    <property type="project" value="UniProtKB-SubCell"/>
</dbReference>
<dbReference type="GO" id="GO:0005829">
    <property type="term" value="C:cytosol"/>
    <property type="evidence" value="ECO:0007669"/>
    <property type="project" value="TreeGrafter"/>
</dbReference>
<dbReference type="AlphaFoldDB" id="A0A0M8MVG0"/>
<accession>A0A0M8MVG0</accession>
<sequence>MKNILSSFRDKNGPPSRNRSLREDKPKRHFPTEFFRLLPTQTGYATAREISEIEETQKLLERINITGVSAEHIRDVLAAPYAEGDVVKAAEFIDIEQKSSAGIIVPYDPNVHMLGAVNRSYSTCYLDTLLFSMFAKLEAFECMLKTEFPVDLFHQGKSEEDDHKVVYERLLNLAVPSDPERTSIRLEDCLEEYFNAQIDVSRMSEVGPKTIPEGQVGITRRNPRSNSEVALNFDQKPVVGICLKRYSMDAQGIPQRNGTYIDIPDSLRLPHFMLAGGPDVGDDPSGLESGYKLVLQSVICHRGESVHSGHYIAFARVAPRLLVDNRRHEFDPPPDYEEAQWVRFDDMNGNARVTPVADEISVALQTETPYLIFYQVVPRRDEPCPVAEPELPPSYDELRTSIDAEYFRSSQSYPTTPRLFPKDGNDEPGFRDISSLWVKVKSPGIRLSTDVDFAQRRAQDGQAGGSGNDAVASRRQSVSFSDSGRSGATPILTPEGHSPIIAPEDEPMGTASRLSRAASRFTLMQSRAVSSSGENRLTNTMSRLGLYRSSREALAEPGSSSSSRRISTGEAASSDVDGRKSTSSELPPDDKDKSSQDSTHLTPTPKTKHKRNKSRDKGDKKSESPDRECSIM</sequence>